<evidence type="ECO:0000313" key="4">
    <source>
        <dbReference type="Proteomes" id="UP000093925"/>
    </source>
</evidence>
<dbReference type="RefSeq" id="WP_065138831.1">
    <property type="nucleotide sequence ID" value="NZ_LZLM01000032.1"/>
</dbReference>
<comment type="caution">
    <text evidence="3">The sequence shown here is derived from an EMBL/GenBank/DDBJ whole genome shotgun (WGS) entry which is preliminary data.</text>
</comment>
<accession>A0A1A3KUN3</accession>
<evidence type="ECO:0000313" key="3">
    <source>
        <dbReference type="EMBL" id="OBJ88715.1"/>
    </source>
</evidence>
<dbReference type="InterPro" id="IPR057037">
    <property type="entry name" value="TPR_rep_actino"/>
</dbReference>
<dbReference type="AlphaFoldDB" id="A0A1A3KUN3"/>
<organism evidence="3 4">
    <name type="scientific">Mycobacterium asiaticum</name>
    <dbReference type="NCBI Taxonomy" id="1790"/>
    <lineage>
        <taxon>Bacteria</taxon>
        <taxon>Bacillati</taxon>
        <taxon>Actinomycetota</taxon>
        <taxon>Actinomycetes</taxon>
        <taxon>Mycobacteriales</taxon>
        <taxon>Mycobacteriaceae</taxon>
        <taxon>Mycobacterium</taxon>
    </lineage>
</organism>
<evidence type="ECO:0008006" key="5">
    <source>
        <dbReference type="Google" id="ProtNLM"/>
    </source>
</evidence>
<dbReference type="Proteomes" id="UP000093925">
    <property type="component" value="Unassembled WGS sequence"/>
</dbReference>
<feature type="domain" description="TPR repeat" evidence="2">
    <location>
        <begin position="244"/>
        <end position="464"/>
    </location>
</feature>
<name>A0A1A3KUN3_MYCAS</name>
<gene>
    <name evidence="3" type="ORF">A5640_04115</name>
</gene>
<protein>
    <recommendedName>
        <fullName evidence="5">ESX-1 secretion-associated protein EspA/EspE-like domain-containing protein</fullName>
    </recommendedName>
</protein>
<evidence type="ECO:0000259" key="2">
    <source>
        <dbReference type="Pfam" id="PF23275"/>
    </source>
</evidence>
<sequence length="801" mass="86197">MRLRHISVGRLFAEAGGDPWAVNASLQRGCPAQISSLGQAFHDAGQRTAEADAAFEEARRRFEASWNREHGDHPINDAAEVRRATQSLGIQAAQLADIAAKLEQVAALLAEAQRAAGVVLRALEPRLEAIDHEIGEVLESGIVSLPLSPVYAAVLAQRVDDLQDQAVEVTAAAVHQVVHLRELYSEQLHHLTKQMRTQDGYDVAPIENLDGYEEESPERAEQDVHAALAGDRAAASRVNEVLESITAEQLAGKTPLTADQASVLSQLQAQQHGMSIAALAEAERRLGDQRQMIANSWQLMSNPAIVFPRTELKPGARQGDDTMRGGAAQLPESVQKAFDEPFTIHNDPVLGPILIGDPVRIITDIVMRSNPAFQTNTDLDRRMIQRTAVVMNRTFNPPPEADVPNHPFNKVFGQLVGDMLGAVAPDHPVVHDMFTGSDRDAFLQHVLQHRWEDGGKAVAAIFDWTAPAAHGPEAGIAGETANAYGSYIGSHEPDLLHLRGDETVGKRNPELVRAMARGLAPYIGNITGTPGAVPDFGYFPDTYGDNNDSGRLPIAKGIFSVLSTDRMASDYFNGLADRQALVAEGRYVQALTSHAPDITGYNADLHDAMTLRGLVNSGIHNAVQAEAENHQIAENAVQRAEYDQIKTAYELGVRTTSAATGLIPEGGAIAGPLVGILGQAIEAEVLGPAPTETPMPTDHPLANLSIGRADREILNAVLASGHRVEGIPLPYLINGRIASPDELLGRGIPVESGAYDATLSRALVGLLTEIYGDEPARYAAPDKDMILRYNAVTNDPNPLKR</sequence>
<dbReference type="Pfam" id="PF22905">
    <property type="entry name" value="Hydro_N_hd"/>
    <property type="match status" value="1"/>
</dbReference>
<feature type="domain" description="Predicted hydrolase N-terminal" evidence="1">
    <location>
        <begin position="1"/>
        <end position="196"/>
    </location>
</feature>
<dbReference type="Pfam" id="PF23275">
    <property type="entry name" value="TPR_23"/>
    <property type="match status" value="1"/>
</dbReference>
<reference evidence="3 4" key="1">
    <citation type="submission" date="2016-06" db="EMBL/GenBank/DDBJ databases">
        <authorList>
            <person name="Kjaerup R.B."/>
            <person name="Dalgaard T.S."/>
            <person name="Juul-Madsen H.R."/>
        </authorList>
    </citation>
    <scope>NUCLEOTIDE SEQUENCE [LARGE SCALE GENOMIC DNA]</scope>
    <source>
        <strain evidence="3 4">1276495.2</strain>
    </source>
</reference>
<proteinExistence type="predicted"/>
<dbReference type="InterPro" id="IPR054469">
    <property type="entry name" value="Pred_hydrolase_N"/>
</dbReference>
<evidence type="ECO:0000259" key="1">
    <source>
        <dbReference type="Pfam" id="PF22905"/>
    </source>
</evidence>
<dbReference type="EMBL" id="LZLM01000032">
    <property type="protein sequence ID" value="OBJ88715.1"/>
    <property type="molecule type" value="Genomic_DNA"/>
</dbReference>